<dbReference type="Proteomes" id="UP000754495">
    <property type="component" value="Unassembled WGS sequence"/>
</dbReference>
<proteinExistence type="predicted"/>
<dbReference type="RefSeq" id="WP_313886096.1">
    <property type="nucleotide sequence ID" value="NZ_JAANOU010000001.1"/>
</dbReference>
<sequence>MPDETAMPDESVPEGDYTESGVPSFDFVRDRIENRYTTALGSTELAGETPEAASFEEKLADRDRAAQDKLAEIRRSLHGDE</sequence>
<accession>A0ABX0SS45</accession>
<reference evidence="2 3" key="1">
    <citation type="submission" date="2020-03" db="EMBL/GenBank/DDBJ databases">
        <title>Sequencing the genomes of 1000 actinobacteria strains.</title>
        <authorList>
            <person name="Klenk H.-P."/>
        </authorList>
    </citation>
    <scope>NUCLEOTIDE SEQUENCE [LARGE SCALE GENOMIC DNA]</scope>
    <source>
        <strain evidence="2 3">DSM 45668</strain>
    </source>
</reference>
<name>A0ABX0SS45_9PSEU</name>
<protein>
    <submittedName>
        <fullName evidence="2">Phage shock protein A</fullName>
    </submittedName>
</protein>
<organism evidence="2 3">
    <name type="scientific">Amycolatopsis viridis</name>
    <dbReference type="NCBI Taxonomy" id="185678"/>
    <lineage>
        <taxon>Bacteria</taxon>
        <taxon>Bacillati</taxon>
        <taxon>Actinomycetota</taxon>
        <taxon>Actinomycetes</taxon>
        <taxon>Pseudonocardiales</taxon>
        <taxon>Pseudonocardiaceae</taxon>
        <taxon>Amycolatopsis</taxon>
    </lineage>
</organism>
<evidence type="ECO:0000313" key="3">
    <source>
        <dbReference type="Proteomes" id="UP000754495"/>
    </source>
</evidence>
<evidence type="ECO:0000256" key="1">
    <source>
        <dbReference type="SAM" id="MobiDB-lite"/>
    </source>
</evidence>
<feature type="compositionally biased region" description="Acidic residues" evidence="1">
    <location>
        <begin position="1"/>
        <end position="17"/>
    </location>
</feature>
<feature type="region of interest" description="Disordered" evidence="1">
    <location>
        <begin position="1"/>
        <end position="24"/>
    </location>
</feature>
<comment type="caution">
    <text evidence="2">The sequence shown here is derived from an EMBL/GenBank/DDBJ whole genome shotgun (WGS) entry which is preliminary data.</text>
</comment>
<dbReference type="EMBL" id="JAANOU010000001">
    <property type="protein sequence ID" value="NIH79781.1"/>
    <property type="molecule type" value="Genomic_DNA"/>
</dbReference>
<feature type="compositionally biased region" description="Basic and acidic residues" evidence="1">
    <location>
        <begin position="55"/>
        <end position="67"/>
    </location>
</feature>
<gene>
    <name evidence="2" type="ORF">FHX46_002311</name>
</gene>
<keyword evidence="3" id="KW-1185">Reference proteome</keyword>
<feature type="region of interest" description="Disordered" evidence="1">
    <location>
        <begin position="40"/>
        <end position="67"/>
    </location>
</feature>
<evidence type="ECO:0000313" key="2">
    <source>
        <dbReference type="EMBL" id="NIH79781.1"/>
    </source>
</evidence>